<evidence type="ECO:0000313" key="2">
    <source>
        <dbReference type="Proteomes" id="UP001341840"/>
    </source>
</evidence>
<accession>A0ABU6WBB5</accession>
<sequence>MFYPHNGMDFRFNLPVDLPSYMLNCFVGCSNGIICLALPDTFYLDTKKTLSFYAFGHYYLCTDYSIVHVYGMANKTGEIKMLMYSSSSAQWNEDQDAPSFIHYFEGASVVCNRVVQGLNKVLVLEEAKQEVQLLVIHNGVPALVTHPDQLDEFDLRICERPKTIVNVEMINIFESVNDIVPFGPNGYLRVVGNIFKINIVTHERSMVRSSYWEGVEKHLTAYPLRLTMFSVWNDELE</sequence>
<gene>
    <name evidence="1" type="ORF">PIB30_026316</name>
</gene>
<dbReference type="EMBL" id="JASCZI010181341">
    <property type="protein sequence ID" value="MED6182203.1"/>
    <property type="molecule type" value="Genomic_DNA"/>
</dbReference>
<proteinExistence type="predicted"/>
<name>A0ABU6WBB5_9FABA</name>
<protein>
    <submittedName>
        <fullName evidence="1">Uncharacterized protein</fullName>
    </submittedName>
</protein>
<comment type="caution">
    <text evidence="1">The sequence shown here is derived from an EMBL/GenBank/DDBJ whole genome shotgun (WGS) entry which is preliminary data.</text>
</comment>
<evidence type="ECO:0000313" key="1">
    <source>
        <dbReference type="EMBL" id="MED6182203.1"/>
    </source>
</evidence>
<organism evidence="1 2">
    <name type="scientific">Stylosanthes scabra</name>
    <dbReference type="NCBI Taxonomy" id="79078"/>
    <lineage>
        <taxon>Eukaryota</taxon>
        <taxon>Viridiplantae</taxon>
        <taxon>Streptophyta</taxon>
        <taxon>Embryophyta</taxon>
        <taxon>Tracheophyta</taxon>
        <taxon>Spermatophyta</taxon>
        <taxon>Magnoliopsida</taxon>
        <taxon>eudicotyledons</taxon>
        <taxon>Gunneridae</taxon>
        <taxon>Pentapetalae</taxon>
        <taxon>rosids</taxon>
        <taxon>fabids</taxon>
        <taxon>Fabales</taxon>
        <taxon>Fabaceae</taxon>
        <taxon>Papilionoideae</taxon>
        <taxon>50 kb inversion clade</taxon>
        <taxon>dalbergioids sensu lato</taxon>
        <taxon>Dalbergieae</taxon>
        <taxon>Pterocarpus clade</taxon>
        <taxon>Stylosanthes</taxon>
    </lineage>
</organism>
<reference evidence="1 2" key="1">
    <citation type="journal article" date="2023" name="Plants (Basel)">
        <title>Bridging the Gap: Combining Genomics and Transcriptomics Approaches to Understand Stylosanthes scabra, an Orphan Legume from the Brazilian Caatinga.</title>
        <authorList>
            <person name="Ferreira-Neto J.R.C."/>
            <person name="da Silva M.D."/>
            <person name="Binneck E."/>
            <person name="de Melo N.F."/>
            <person name="da Silva R.H."/>
            <person name="de Melo A.L.T.M."/>
            <person name="Pandolfi V."/>
            <person name="Bustamante F.O."/>
            <person name="Brasileiro-Vidal A.C."/>
            <person name="Benko-Iseppon A.M."/>
        </authorList>
    </citation>
    <scope>NUCLEOTIDE SEQUENCE [LARGE SCALE GENOMIC DNA]</scope>
    <source>
        <tissue evidence="1">Leaves</tissue>
    </source>
</reference>
<dbReference type="Proteomes" id="UP001341840">
    <property type="component" value="Unassembled WGS sequence"/>
</dbReference>
<keyword evidence="2" id="KW-1185">Reference proteome</keyword>